<dbReference type="Proteomes" id="UP001316384">
    <property type="component" value="Chromosome"/>
</dbReference>
<gene>
    <name evidence="1" type="ORF">NP048_16275</name>
</gene>
<organism evidence="1 2">
    <name type="scientific">Cellulomonas xiejunii</name>
    <dbReference type="NCBI Taxonomy" id="2968083"/>
    <lineage>
        <taxon>Bacteria</taxon>
        <taxon>Bacillati</taxon>
        <taxon>Actinomycetota</taxon>
        <taxon>Actinomycetes</taxon>
        <taxon>Micrococcales</taxon>
        <taxon>Cellulomonadaceae</taxon>
        <taxon>Cellulomonas</taxon>
    </lineage>
</organism>
<dbReference type="RefSeq" id="WP_227575382.1">
    <property type="nucleotide sequence ID" value="NZ_CP101987.1"/>
</dbReference>
<dbReference type="EMBL" id="CP101987">
    <property type="protein sequence ID" value="UUI71329.1"/>
    <property type="molecule type" value="Genomic_DNA"/>
</dbReference>
<keyword evidence="2" id="KW-1185">Reference proteome</keyword>
<evidence type="ECO:0000313" key="1">
    <source>
        <dbReference type="EMBL" id="UUI71329.1"/>
    </source>
</evidence>
<evidence type="ECO:0000313" key="2">
    <source>
        <dbReference type="Proteomes" id="UP001316384"/>
    </source>
</evidence>
<dbReference type="NCBIfam" id="TIGR04255">
    <property type="entry name" value="sporadTIGR04255"/>
    <property type="match status" value="1"/>
</dbReference>
<protein>
    <submittedName>
        <fullName evidence="1">TIGR04255 family protein</fullName>
    </submittedName>
</protein>
<name>A0ABY5KLE0_9CELL</name>
<reference evidence="1 2" key="1">
    <citation type="submission" date="2022-07" db="EMBL/GenBank/DDBJ databases">
        <title>Novel species in genus cellulomonas.</title>
        <authorList>
            <person name="Ye L."/>
        </authorList>
    </citation>
    <scope>NUCLEOTIDE SEQUENCE [LARGE SCALE GENOMIC DNA]</scope>
    <source>
        <strain evidence="2">zg-B89</strain>
    </source>
</reference>
<sequence>MHGTKPYPNAPLVLAIVEVRHPTTAALDSPALMAAKEMLAEFTPLSRVEERNEIDLGTGTQRPVLLPKLIARDKQTSVTFGAEAIVVETTAYPGWQAFRKVLAAALDARQTVAPLDGFERIGLRYIDEIRVPTFDQEIDWSDWVISDLLGPRRRFADLGLSQLQQQGISTYATARPGESYSLRYGAIVGAPAVTSGPNLVRHNTPKPGPFFLLDTDGSWNLEPSSAIPEYDPNRIMEIADRIHRPIKELFELSITDRLRKEVLEVAN</sequence>
<accession>A0ABY5KLE0</accession>
<proteinExistence type="predicted"/>
<dbReference type="InterPro" id="IPR026349">
    <property type="entry name" value="CHP04255"/>
</dbReference>